<dbReference type="PANTHER" id="PTHR46796">
    <property type="entry name" value="HTH-TYPE TRANSCRIPTIONAL ACTIVATOR RHAS-RELATED"/>
    <property type="match status" value="1"/>
</dbReference>
<dbReference type="PANTHER" id="PTHR46796:SF12">
    <property type="entry name" value="HTH-TYPE DNA-BINDING TRANSCRIPTIONAL ACTIVATOR EUTR"/>
    <property type="match status" value="1"/>
</dbReference>
<dbReference type="PROSITE" id="PS00041">
    <property type="entry name" value="HTH_ARAC_FAMILY_1"/>
    <property type="match status" value="1"/>
</dbReference>
<dbReference type="Gene3D" id="1.10.10.60">
    <property type="entry name" value="Homeodomain-like"/>
    <property type="match status" value="1"/>
</dbReference>
<evidence type="ECO:0000313" key="5">
    <source>
        <dbReference type="EMBL" id="SDM95994.1"/>
    </source>
</evidence>
<evidence type="ECO:0000313" key="6">
    <source>
        <dbReference type="Proteomes" id="UP000199682"/>
    </source>
</evidence>
<evidence type="ECO:0000256" key="1">
    <source>
        <dbReference type="ARBA" id="ARBA00023015"/>
    </source>
</evidence>
<gene>
    <name evidence="5" type="ORF">SAMN04488074_13039</name>
</gene>
<keyword evidence="3" id="KW-0804">Transcription</keyword>
<dbReference type="InterPro" id="IPR050204">
    <property type="entry name" value="AraC_XylS_family_regulators"/>
</dbReference>
<dbReference type="Pfam" id="PF12833">
    <property type="entry name" value="HTH_18"/>
    <property type="match status" value="1"/>
</dbReference>
<dbReference type="Proteomes" id="UP000199682">
    <property type="component" value="Unassembled WGS sequence"/>
</dbReference>
<dbReference type="AlphaFoldDB" id="A0A1G9XGX6"/>
<dbReference type="GO" id="GO:0043565">
    <property type="term" value="F:sequence-specific DNA binding"/>
    <property type="evidence" value="ECO:0007669"/>
    <property type="project" value="InterPro"/>
</dbReference>
<protein>
    <submittedName>
        <fullName evidence="5">AraC-type DNA-binding protein</fullName>
    </submittedName>
</protein>
<evidence type="ECO:0000256" key="2">
    <source>
        <dbReference type="ARBA" id="ARBA00023125"/>
    </source>
</evidence>
<name>A0A1G9XGX6_9PSEU</name>
<dbReference type="GO" id="GO:0003700">
    <property type="term" value="F:DNA-binding transcription factor activity"/>
    <property type="evidence" value="ECO:0007669"/>
    <property type="project" value="InterPro"/>
</dbReference>
<dbReference type="PROSITE" id="PS01124">
    <property type="entry name" value="HTH_ARAC_FAMILY_2"/>
    <property type="match status" value="1"/>
</dbReference>
<dbReference type="InterPro" id="IPR018062">
    <property type="entry name" value="HTH_AraC-typ_CS"/>
</dbReference>
<proteinExistence type="predicted"/>
<dbReference type="SMART" id="SM00342">
    <property type="entry name" value="HTH_ARAC"/>
    <property type="match status" value="1"/>
</dbReference>
<organism evidence="5 6">
    <name type="scientific">Lentzea albidocapillata subsp. violacea</name>
    <dbReference type="NCBI Taxonomy" id="128104"/>
    <lineage>
        <taxon>Bacteria</taxon>
        <taxon>Bacillati</taxon>
        <taxon>Actinomycetota</taxon>
        <taxon>Actinomycetes</taxon>
        <taxon>Pseudonocardiales</taxon>
        <taxon>Pseudonocardiaceae</taxon>
        <taxon>Lentzea</taxon>
    </lineage>
</organism>
<dbReference type="InterPro" id="IPR009057">
    <property type="entry name" value="Homeodomain-like_sf"/>
</dbReference>
<accession>A0A1G9XGX6</accession>
<keyword evidence="2 5" id="KW-0238">DNA-binding</keyword>
<keyword evidence="1" id="KW-0805">Transcription regulation</keyword>
<dbReference type="EMBL" id="FNET01000030">
    <property type="protein sequence ID" value="SDM95994.1"/>
    <property type="molecule type" value="Genomic_DNA"/>
</dbReference>
<dbReference type="InterPro" id="IPR018060">
    <property type="entry name" value="HTH_AraC"/>
</dbReference>
<evidence type="ECO:0000259" key="4">
    <source>
        <dbReference type="PROSITE" id="PS01124"/>
    </source>
</evidence>
<reference evidence="6" key="1">
    <citation type="submission" date="2016-10" db="EMBL/GenBank/DDBJ databases">
        <authorList>
            <person name="Varghese N."/>
            <person name="Submissions S."/>
        </authorList>
    </citation>
    <scope>NUCLEOTIDE SEQUENCE [LARGE SCALE GENOMIC DNA]</scope>
    <source>
        <strain evidence="6">DSM 44796</strain>
    </source>
</reference>
<evidence type="ECO:0000256" key="3">
    <source>
        <dbReference type="ARBA" id="ARBA00023163"/>
    </source>
</evidence>
<dbReference type="SUPFAM" id="SSF46689">
    <property type="entry name" value="Homeodomain-like"/>
    <property type="match status" value="2"/>
</dbReference>
<sequence length="305" mass="33685">MQHVERVVEVADLDAAHEVLDATYGHMRLNAGIEHPHMRMSSRIHGHIRFDELYGRIALEVSVDPMNNFVFGHTGAGMVYYRSGGEDRFWMPGDVFLSAPPESSFIGAIFDPRLSTVTLTQSVIDEVADGVRFSGFRPVSPRVAAVWWSTCVHLRDEVLPHFGDNPLVTANATRLLVSTTLAAFPNTTHAGPSRGDRRDAHPRSLRRAVTFIEDNAETDISAADIARAARVSIRALQLAFRRHLATTPMAYLRGVRLSCAHEDLRAGNGSVTEIAARWGYARPSVFAAHYRAAYDVLPSKTLRSG</sequence>
<feature type="domain" description="HTH araC/xylS-type" evidence="4">
    <location>
        <begin position="206"/>
        <end position="304"/>
    </location>
</feature>